<gene>
    <name evidence="1" type="ORF">NPIL_297651</name>
</gene>
<comment type="caution">
    <text evidence="1">The sequence shown here is derived from an EMBL/GenBank/DDBJ whole genome shotgun (WGS) entry which is preliminary data.</text>
</comment>
<organism evidence="1 2">
    <name type="scientific">Nephila pilipes</name>
    <name type="common">Giant wood spider</name>
    <name type="synonym">Nephila maculata</name>
    <dbReference type="NCBI Taxonomy" id="299642"/>
    <lineage>
        <taxon>Eukaryota</taxon>
        <taxon>Metazoa</taxon>
        <taxon>Ecdysozoa</taxon>
        <taxon>Arthropoda</taxon>
        <taxon>Chelicerata</taxon>
        <taxon>Arachnida</taxon>
        <taxon>Araneae</taxon>
        <taxon>Araneomorphae</taxon>
        <taxon>Entelegynae</taxon>
        <taxon>Araneoidea</taxon>
        <taxon>Nephilidae</taxon>
        <taxon>Nephila</taxon>
    </lineage>
</organism>
<proteinExistence type="predicted"/>
<evidence type="ECO:0000313" key="2">
    <source>
        <dbReference type="Proteomes" id="UP000887013"/>
    </source>
</evidence>
<reference evidence="1" key="1">
    <citation type="submission" date="2020-08" db="EMBL/GenBank/DDBJ databases">
        <title>Multicomponent nature underlies the extraordinary mechanical properties of spider dragline silk.</title>
        <authorList>
            <person name="Kono N."/>
            <person name="Nakamura H."/>
            <person name="Mori M."/>
            <person name="Yoshida Y."/>
            <person name="Ohtoshi R."/>
            <person name="Malay A.D."/>
            <person name="Moran D.A.P."/>
            <person name="Tomita M."/>
            <person name="Numata K."/>
            <person name="Arakawa K."/>
        </authorList>
    </citation>
    <scope>NUCLEOTIDE SEQUENCE</scope>
</reference>
<keyword evidence="2" id="KW-1185">Reference proteome</keyword>
<evidence type="ECO:0000313" key="1">
    <source>
        <dbReference type="EMBL" id="GFS33605.1"/>
    </source>
</evidence>
<name>A0A8X6M9W8_NEPPI</name>
<dbReference type="Proteomes" id="UP000887013">
    <property type="component" value="Unassembled WGS sequence"/>
</dbReference>
<accession>A0A8X6M9W8</accession>
<dbReference type="AlphaFoldDB" id="A0A8X6M9W8"/>
<dbReference type="EMBL" id="BMAW01088233">
    <property type="protein sequence ID" value="GFS33605.1"/>
    <property type="molecule type" value="Genomic_DNA"/>
</dbReference>
<sequence length="144" mass="16584">MSPPDESPPPSPKYFFMYRRRGKHRLLNGTETAYLTVYVAFLERREGLSGLRRHSYNPGSHWRHPGRRLKKKRMKEQGEGGWKKHIFATLIKTEATRRIYSMVGVARLPAVQDTGPEKINRTISIQPVSQAPLMKSGKRKDLAL</sequence>
<protein>
    <submittedName>
        <fullName evidence="1">Uncharacterized protein</fullName>
    </submittedName>
</protein>